<protein>
    <recommendedName>
        <fullName evidence="3">Flagellin N-terminal domain-containing protein</fullName>
    </recommendedName>
</protein>
<dbReference type="SUPFAM" id="SSF64518">
    <property type="entry name" value="Phase 1 flagellin"/>
    <property type="match status" value="2"/>
</dbReference>
<evidence type="ECO:0000313" key="1">
    <source>
        <dbReference type="EMBL" id="KFL28418.1"/>
    </source>
</evidence>
<dbReference type="EMBL" id="JQGC01000035">
    <property type="protein sequence ID" value="KFL28418.1"/>
    <property type="molecule type" value="Genomic_DNA"/>
</dbReference>
<sequence>MLINKSMYPVKAGYSAISTMQGQLGKLQTQLGSGDKAQTLAEMGFDRTVSLATRNRLTKLDSFAANIDTVNLRLNFLDQGFTSLAKLKSETRTSATPTSYGENNLTMVSLQKDSQNRLSQLLETLNLSVAGRYLMGGNQTDKAPVATYDQIMYGEGTADGYLKVAEERRKADLGADSSDTLDNVGLPRTTVLGPWKNKLVISSAEFERFGYKITSISGNSATTQTSGPTAEPLAPTVQVSTQPADGDVVTFNMTRRDGTTQTFTAKAVAPPAVPDTSATPPEYSIGATLEDTAGNLENLMGQKLGNLENFKIFTSSDADVKVISYSDGMDSVSIKFDKQPADGETLTIGIKDRNGVTTDFQFKAVTGTPDPLATNPREYQIGVNREETLKNLKGAIETSVGGLDAPLKTGRLTAGTMAAPNDTTVRLEEQSPPTIFGYKLASASTTSSKINVSAVAGNPANMSVEFMGNPRAGESVTINLKMPDGTSTPIVLQAVDREPVTGQFVIGATPEETTANFEAALKLKLDQTSKTELVSASSYAAADDFFTTDGVARRLDLSGGDPETATVFAAPNTRETVKWYVGEIGTAGDNPRLSATAQVDDSTKVGYGVRANETGLRELVKTLAAMSSQEYDINDTTSKARFSAMVERQMATTSSSTATAKGSIEQIGLELGVVRATTGGASERNTAASGQLETLLSQVETVSMEETVMQLLALKTRLEASYQTTATVANLSLVNYLK</sequence>
<dbReference type="AlphaFoldDB" id="A0A087LUW5"/>
<proteinExistence type="predicted"/>
<dbReference type="STRING" id="46914.JP75_24450"/>
<keyword evidence="2" id="KW-1185">Reference proteome</keyword>
<dbReference type="OrthoDB" id="7312911at2"/>
<evidence type="ECO:0008006" key="3">
    <source>
        <dbReference type="Google" id="ProtNLM"/>
    </source>
</evidence>
<dbReference type="RefSeq" id="WP_035087471.1">
    <property type="nucleotide sequence ID" value="NZ_JQGC01000035.1"/>
</dbReference>
<organism evidence="1 2">
    <name type="scientific">Devosia riboflavina</name>
    <dbReference type="NCBI Taxonomy" id="46914"/>
    <lineage>
        <taxon>Bacteria</taxon>
        <taxon>Pseudomonadati</taxon>
        <taxon>Pseudomonadota</taxon>
        <taxon>Alphaproteobacteria</taxon>
        <taxon>Hyphomicrobiales</taxon>
        <taxon>Devosiaceae</taxon>
        <taxon>Devosia</taxon>
    </lineage>
</organism>
<accession>A0A087LUW5</accession>
<dbReference type="Proteomes" id="UP000028981">
    <property type="component" value="Unassembled WGS sequence"/>
</dbReference>
<reference evidence="1 2" key="1">
    <citation type="submission" date="2014-08" db="EMBL/GenBank/DDBJ databases">
        <authorList>
            <person name="Hassan Y.I."/>
            <person name="Lepp D."/>
            <person name="Zhou T."/>
        </authorList>
    </citation>
    <scope>NUCLEOTIDE SEQUENCE [LARGE SCALE GENOMIC DNA]</scope>
    <source>
        <strain evidence="1 2">IFO13584</strain>
    </source>
</reference>
<name>A0A087LUW5_9HYPH</name>
<comment type="caution">
    <text evidence="1">The sequence shown here is derived from an EMBL/GenBank/DDBJ whole genome shotgun (WGS) entry which is preliminary data.</text>
</comment>
<gene>
    <name evidence="1" type="ORF">JP75_24450</name>
</gene>
<evidence type="ECO:0000313" key="2">
    <source>
        <dbReference type="Proteomes" id="UP000028981"/>
    </source>
</evidence>